<dbReference type="Gene3D" id="3.30.1490.480">
    <property type="entry name" value="Endolytic murein transglycosylase"/>
    <property type="match status" value="2"/>
</dbReference>
<keyword evidence="1 7" id="KW-1003">Cell membrane</keyword>
<evidence type="ECO:0000256" key="2">
    <source>
        <dbReference type="ARBA" id="ARBA00022692"/>
    </source>
</evidence>
<feature type="region of interest" description="Disordered" evidence="8">
    <location>
        <begin position="1"/>
        <end position="31"/>
    </location>
</feature>
<proteinExistence type="inferred from homology"/>
<keyword evidence="3 7" id="KW-1133">Transmembrane helix</keyword>
<dbReference type="NCBIfam" id="TIGR00247">
    <property type="entry name" value="endolytic transglycosylase MltG"/>
    <property type="match status" value="1"/>
</dbReference>
<keyword evidence="10" id="KW-1185">Reference proteome</keyword>
<evidence type="ECO:0000256" key="5">
    <source>
        <dbReference type="ARBA" id="ARBA00023239"/>
    </source>
</evidence>
<comment type="subcellular location">
    <subcellularLocation>
        <location evidence="7">Cell membrane</location>
        <topology evidence="7">Single-pass membrane protein</topology>
    </subcellularLocation>
</comment>
<protein>
    <recommendedName>
        <fullName evidence="7">Endolytic murein transglycosylase</fullName>
        <ecNumber evidence="7">4.2.2.29</ecNumber>
    </recommendedName>
    <alternativeName>
        <fullName evidence="7">Peptidoglycan lytic transglycosylase</fullName>
    </alternativeName>
    <alternativeName>
        <fullName evidence="7">Peptidoglycan polymerization terminase</fullName>
    </alternativeName>
</protein>
<dbReference type="GO" id="GO:0071555">
    <property type="term" value="P:cell wall organization"/>
    <property type="evidence" value="ECO:0007669"/>
    <property type="project" value="UniProtKB-KW"/>
</dbReference>
<evidence type="ECO:0000256" key="1">
    <source>
        <dbReference type="ARBA" id="ARBA00022475"/>
    </source>
</evidence>
<evidence type="ECO:0000256" key="4">
    <source>
        <dbReference type="ARBA" id="ARBA00023136"/>
    </source>
</evidence>
<dbReference type="OrthoDB" id="9814591at2"/>
<dbReference type="Proteomes" id="UP000310506">
    <property type="component" value="Unassembled WGS sequence"/>
</dbReference>
<keyword evidence="4 7" id="KW-0472">Membrane</keyword>
<keyword evidence="2 7" id="KW-0812">Transmembrane</keyword>
<evidence type="ECO:0000313" key="9">
    <source>
        <dbReference type="EMBL" id="THB62143.1"/>
    </source>
</evidence>
<comment type="similarity">
    <text evidence="7">Belongs to the transglycosylase MltG family.</text>
</comment>
<dbReference type="PANTHER" id="PTHR30518:SF2">
    <property type="entry name" value="ENDOLYTIC MUREIN TRANSGLYCOSYLASE"/>
    <property type="match status" value="1"/>
</dbReference>
<dbReference type="HAMAP" id="MF_02065">
    <property type="entry name" value="MltG"/>
    <property type="match status" value="1"/>
</dbReference>
<dbReference type="GO" id="GO:0005886">
    <property type="term" value="C:plasma membrane"/>
    <property type="evidence" value="ECO:0007669"/>
    <property type="project" value="UniProtKB-SubCell"/>
</dbReference>
<keyword evidence="5 7" id="KW-0456">Lyase</keyword>
<sequence length="394" mass="44824">MLTESEGSEDKTVTEDLKESSRKKYRRKKYDKRQKENKAVKKVVLIVVSLLLLTAVIASISVYGFIKSSLQPLDSSSKKLIQVEIPVGSGSKKIGQILEEKKVIKNGMVFSYYVKANNLSNFQAGFYQMSPSMSLETIADNLQQGGTAEAQELADAKITIPEGYSIDQIGKLLSEKTKFKKDDFSNLMKDDKFFNQMVEKYPDMLTSAKEAKDVRYHLEGYLYPATYNYYKDMKLEKLVEQMVGKTNEVLTPLYPSMKEKQLTVQQTLTIASLVEKEGVKEMDRRKIAQVFFNRIEADMPLQSDISILYALETHKVHLSNKDTQVDSPYNLYINKGTGPGPFNNPSEQAIQAVLNPEPNTYIYFLADVSTGKVYYANNYEEHLELKAKYIDNKN</sequence>
<dbReference type="PANTHER" id="PTHR30518">
    <property type="entry name" value="ENDOLYTIC MUREIN TRANSGLYCOSYLASE"/>
    <property type="match status" value="1"/>
</dbReference>
<feature type="compositionally biased region" description="Basic and acidic residues" evidence="8">
    <location>
        <begin position="8"/>
        <end position="22"/>
    </location>
</feature>
<keyword evidence="6 7" id="KW-0961">Cell wall biogenesis/degradation</keyword>
<evidence type="ECO:0000256" key="3">
    <source>
        <dbReference type="ARBA" id="ARBA00022989"/>
    </source>
</evidence>
<comment type="caution">
    <text evidence="9">The sequence shown here is derived from an EMBL/GenBank/DDBJ whole genome shotgun (WGS) entry which is preliminary data.</text>
</comment>
<dbReference type="InterPro" id="IPR003770">
    <property type="entry name" value="MLTG-like"/>
</dbReference>
<dbReference type="EMBL" id="SDGV01000004">
    <property type="protein sequence ID" value="THB62143.1"/>
    <property type="molecule type" value="Genomic_DNA"/>
</dbReference>
<organism evidence="9 10">
    <name type="scientific">Vagococcus silagei</name>
    <dbReference type="NCBI Taxonomy" id="2508885"/>
    <lineage>
        <taxon>Bacteria</taxon>
        <taxon>Bacillati</taxon>
        <taxon>Bacillota</taxon>
        <taxon>Bacilli</taxon>
        <taxon>Lactobacillales</taxon>
        <taxon>Enterococcaceae</taxon>
        <taxon>Vagococcus</taxon>
    </lineage>
</organism>
<dbReference type="CDD" id="cd08010">
    <property type="entry name" value="MltG_like"/>
    <property type="match status" value="1"/>
</dbReference>
<dbReference type="GO" id="GO:0008932">
    <property type="term" value="F:lytic endotransglycosylase activity"/>
    <property type="evidence" value="ECO:0007669"/>
    <property type="project" value="UniProtKB-UniRule"/>
</dbReference>
<gene>
    <name evidence="7 9" type="primary">mltG</name>
    <name evidence="9" type="ORF">ESZ54_01710</name>
</gene>
<evidence type="ECO:0000313" key="10">
    <source>
        <dbReference type="Proteomes" id="UP000310506"/>
    </source>
</evidence>
<feature type="site" description="Important for catalytic activity" evidence="7">
    <location>
        <position position="277"/>
    </location>
</feature>
<name>A0A4S3B820_9ENTE</name>
<evidence type="ECO:0000256" key="8">
    <source>
        <dbReference type="SAM" id="MobiDB-lite"/>
    </source>
</evidence>
<dbReference type="Pfam" id="PF02618">
    <property type="entry name" value="YceG"/>
    <property type="match status" value="1"/>
</dbReference>
<evidence type="ECO:0000256" key="6">
    <source>
        <dbReference type="ARBA" id="ARBA00023316"/>
    </source>
</evidence>
<comment type="catalytic activity">
    <reaction evidence="7">
        <text>a peptidoglycan chain = a peptidoglycan chain with N-acetyl-1,6-anhydromuramyl-[peptide] at the reducing end + a peptidoglycan chain with N-acetylglucosamine at the non-reducing end.</text>
        <dbReference type="EC" id="4.2.2.29"/>
    </reaction>
</comment>
<feature type="transmembrane region" description="Helical" evidence="7">
    <location>
        <begin position="43"/>
        <end position="66"/>
    </location>
</feature>
<dbReference type="GO" id="GO:0009252">
    <property type="term" value="P:peptidoglycan biosynthetic process"/>
    <property type="evidence" value="ECO:0007669"/>
    <property type="project" value="UniProtKB-UniRule"/>
</dbReference>
<evidence type="ECO:0000256" key="7">
    <source>
        <dbReference type="HAMAP-Rule" id="MF_02065"/>
    </source>
</evidence>
<dbReference type="AlphaFoldDB" id="A0A4S3B820"/>
<accession>A0A4S3B820</accession>
<reference evidence="9 10" key="1">
    <citation type="submission" date="2019-01" db="EMBL/GenBank/DDBJ databases">
        <title>Vagococcus silagei sp. nov. isolated from brewer's grain.</title>
        <authorList>
            <person name="Guu J.-R."/>
        </authorList>
    </citation>
    <scope>NUCLEOTIDE SEQUENCE [LARGE SCALE GENOMIC DNA]</scope>
    <source>
        <strain evidence="9 10">2B-2</strain>
    </source>
</reference>
<dbReference type="EC" id="4.2.2.29" evidence="7"/>
<comment type="function">
    <text evidence="7">Functions as a peptidoglycan terminase that cleaves nascent peptidoglycan strands endolytically to terminate their elongation.</text>
</comment>